<keyword evidence="5" id="KW-0653">Protein transport</keyword>
<proteinExistence type="inferred from homology"/>
<protein>
    <recommendedName>
        <fullName evidence="5">Sec-independent protein translocase protein TatC</fullName>
    </recommendedName>
</protein>
<evidence type="ECO:0000256" key="2">
    <source>
        <dbReference type="ARBA" id="ARBA00022692"/>
    </source>
</evidence>
<accession>A0A7U3ZK22</accession>
<reference evidence="8" key="1">
    <citation type="submission" date="2011-06" db="EMBL/GenBank/DDBJ databases">
        <title>The complete genome of chromosome of Runella slithyformis DSM 19594.</title>
        <authorList>
            <consortium name="US DOE Joint Genome Institute (JGI-PGF)"/>
            <person name="Lucas S."/>
            <person name="Han J."/>
            <person name="Lapidus A."/>
            <person name="Bruce D."/>
            <person name="Goodwin L."/>
            <person name="Pitluck S."/>
            <person name="Peters L."/>
            <person name="Kyrpides N."/>
            <person name="Mavromatis K."/>
            <person name="Ivanova N."/>
            <person name="Ovchinnikova G."/>
            <person name="Zhang X."/>
            <person name="Misra M."/>
            <person name="Detter J.C."/>
            <person name="Tapia R."/>
            <person name="Han C."/>
            <person name="Land M."/>
            <person name="Hauser L."/>
            <person name="Markowitz V."/>
            <person name="Cheng J.-F."/>
            <person name="Hugenholtz P."/>
            <person name="Woyke T."/>
            <person name="Wu D."/>
            <person name="Tindall B."/>
            <person name="Faehrich R."/>
            <person name="Brambilla E."/>
            <person name="Klenk H.-P."/>
            <person name="Eisen J.A."/>
        </authorList>
    </citation>
    <scope>NUCLEOTIDE SEQUENCE [LARGE SCALE GENOMIC DNA]</scope>
    <source>
        <strain evidence="8">ATCC 29530 / DSM 19594 / LMG 11500 / NCIMB 11436 / LSU 4</strain>
    </source>
</reference>
<feature type="transmembrane region" description="Helical" evidence="5">
    <location>
        <begin position="228"/>
        <end position="244"/>
    </location>
</feature>
<feature type="transmembrane region" description="Helical" evidence="5">
    <location>
        <begin position="142"/>
        <end position="166"/>
    </location>
</feature>
<organism evidence="7 8">
    <name type="scientific">Runella slithyformis (strain ATCC 29530 / DSM 19594 / LMG 11500 / NCIMB 11436 / LSU 4)</name>
    <dbReference type="NCBI Taxonomy" id="761193"/>
    <lineage>
        <taxon>Bacteria</taxon>
        <taxon>Pseudomonadati</taxon>
        <taxon>Bacteroidota</taxon>
        <taxon>Cytophagia</taxon>
        <taxon>Cytophagales</taxon>
        <taxon>Spirosomataceae</taxon>
        <taxon>Runella</taxon>
    </lineage>
</organism>
<feature type="transmembrane region" description="Helical" evidence="5">
    <location>
        <begin position="186"/>
        <end position="216"/>
    </location>
</feature>
<dbReference type="HAMAP" id="MF_00902">
    <property type="entry name" value="TatC"/>
    <property type="match status" value="1"/>
</dbReference>
<comment type="function">
    <text evidence="5">Part of the twin-arginine translocation (Tat) system that transports large folded proteins containing a characteristic twin-arginine motif in their signal peptide across membranes.</text>
</comment>
<dbReference type="InterPro" id="IPR002033">
    <property type="entry name" value="TatC"/>
</dbReference>
<feature type="transmembrane region" description="Helical" evidence="5">
    <location>
        <begin position="100"/>
        <end position="121"/>
    </location>
</feature>
<dbReference type="PRINTS" id="PR01840">
    <property type="entry name" value="TATCFAMILY"/>
</dbReference>
<keyword evidence="5" id="KW-0811">Translocation</keyword>
<dbReference type="PANTHER" id="PTHR30371:SF0">
    <property type="entry name" value="SEC-INDEPENDENT PROTEIN TRANSLOCASE PROTEIN TATC, CHLOROPLASTIC-RELATED"/>
    <property type="match status" value="1"/>
</dbReference>
<dbReference type="PANTHER" id="PTHR30371">
    <property type="entry name" value="SEC-INDEPENDENT PROTEIN TRANSLOCASE PROTEIN TATC"/>
    <property type="match status" value="1"/>
</dbReference>
<dbReference type="GO" id="GO:0009977">
    <property type="term" value="F:proton motive force dependent protein transmembrane transporter activity"/>
    <property type="evidence" value="ECO:0007669"/>
    <property type="project" value="TreeGrafter"/>
</dbReference>
<dbReference type="KEGG" id="rsi:Runsl_2181"/>
<keyword evidence="5" id="KW-1003">Cell membrane</keyword>
<evidence type="ECO:0000256" key="5">
    <source>
        <dbReference type="HAMAP-Rule" id="MF_00902"/>
    </source>
</evidence>
<sequence>MPLDQEFDKETATGDEMSFIDHLEELRWHVIRAVGAILIFTIAAFVYIEEIYDKIILGPSKPDFWTYRMLCKLAAFTGAEGLCIDKLDFELQSREMAGQFTMALLSSVIIGLLFAFPYSFWEVWRFIKPGLKPSERRISRGAVFYVTFLFLSGVFFGYYIVSPLAINFLANFKLDPSIKNQFDITSYIGLISVLTLACGLTFQLPVVAFILSRIGFLNPRFMREYRKHAFVVILILAAVITPSPDVLSQVLVAMPLTLLYEVSILVSAWVERTKKEDAELAAKEEESGAMGEPWNPDADM</sequence>
<comment type="subunit">
    <text evidence="5">Forms a complex with TatA.</text>
</comment>
<keyword evidence="8" id="KW-1185">Reference proteome</keyword>
<keyword evidence="3 5" id="KW-1133">Transmembrane helix</keyword>
<evidence type="ECO:0000256" key="1">
    <source>
        <dbReference type="ARBA" id="ARBA00004141"/>
    </source>
</evidence>
<dbReference type="Proteomes" id="UP000000493">
    <property type="component" value="Chromosome"/>
</dbReference>
<dbReference type="AlphaFoldDB" id="A0A7U3ZK22"/>
<keyword evidence="5" id="KW-0813">Transport</keyword>
<feature type="transmembrane region" description="Helical" evidence="5">
    <location>
        <begin position="30"/>
        <end position="48"/>
    </location>
</feature>
<comment type="similarity">
    <text evidence="5">Belongs to the TatC family.</text>
</comment>
<dbReference type="GO" id="GO:0065002">
    <property type="term" value="P:intracellular protein transmembrane transport"/>
    <property type="evidence" value="ECO:0007669"/>
    <property type="project" value="TreeGrafter"/>
</dbReference>
<dbReference type="RefSeq" id="WP_013927904.1">
    <property type="nucleotide sequence ID" value="NC_015703.1"/>
</dbReference>
<feature type="region of interest" description="Disordered" evidence="6">
    <location>
        <begin position="279"/>
        <end position="300"/>
    </location>
</feature>
<evidence type="ECO:0000256" key="4">
    <source>
        <dbReference type="ARBA" id="ARBA00023136"/>
    </source>
</evidence>
<comment type="caution">
    <text evidence="5">Lacks conserved residue(s) required for the propagation of feature annotation.</text>
</comment>
<dbReference type="GO" id="GO:0033281">
    <property type="term" value="C:TAT protein transport complex"/>
    <property type="evidence" value="ECO:0007669"/>
    <property type="project" value="UniProtKB-UniRule"/>
</dbReference>
<keyword evidence="4 5" id="KW-0472">Membrane</keyword>
<gene>
    <name evidence="5" type="primary">tatC</name>
    <name evidence="7" type="ordered locus">Runsl_2181</name>
</gene>
<dbReference type="EMBL" id="CP002859">
    <property type="protein sequence ID" value="AEI48593.1"/>
    <property type="molecule type" value="Genomic_DNA"/>
</dbReference>
<dbReference type="Pfam" id="PF00902">
    <property type="entry name" value="TatC"/>
    <property type="match status" value="1"/>
</dbReference>
<name>A0A7U3ZK22_RUNSL</name>
<comment type="subcellular location">
    <subcellularLocation>
        <location evidence="5">Cell inner membrane</location>
        <topology evidence="5">Multi-pass membrane protein</topology>
    </subcellularLocation>
    <subcellularLocation>
        <location evidence="1">Membrane</location>
        <topology evidence="1">Multi-pass membrane protein</topology>
    </subcellularLocation>
</comment>
<dbReference type="NCBIfam" id="TIGR00945">
    <property type="entry name" value="tatC"/>
    <property type="match status" value="1"/>
</dbReference>
<evidence type="ECO:0000313" key="7">
    <source>
        <dbReference type="EMBL" id="AEI48593.1"/>
    </source>
</evidence>
<dbReference type="GO" id="GO:0043953">
    <property type="term" value="P:protein transport by the Tat complex"/>
    <property type="evidence" value="ECO:0007669"/>
    <property type="project" value="UniProtKB-UniRule"/>
</dbReference>
<evidence type="ECO:0000256" key="6">
    <source>
        <dbReference type="SAM" id="MobiDB-lite"/>
    </source>
</evidence>
<keyword evidence="2 5" id="KW-0812">Transmembrane</keyword>
<evidence type="ECO:0000256" key="3">
    <source>
        <dbReference type="ARBA" id="ARBA00022989"/>
    </source>
</evidence>
<evidence type="ECO:0000313" key="8">
    <source>
        <dbReference type="Proteomes" id="UP000000493"/>
    </source>
</evidence>
<reference evidence="7 8" key="2">
    <citation type="journal article" date="2012" name="Stand. Genomic Sci.">
        <title>Complete genome sequence of the aquatic bacterium Runella slithyformis type strain (LSU 4(T)).</title>
        <authorList>
            <person name="Copeland A."/>
            <person name="Zhang X."/>
            <person name="Misra M."/>
            <person name="Lapidus A."/>
            <person name="Nolan M."/>
            <person name="Lucas S."/>
            <person name="Deshpande S."/>
            <person name="Cheng J.F."/>
            <person name="Tapia R."/>
            <person name="Goodwin L.A."/>
            <person name="Pitluck S."/>
            <person name="Liolios K."/>
            <person name="Pagani I."/>
            <person name="Ivanova N."/>
            <person name="Mikhailova N."/>
            <person name="Pati A."/>
            <person name="Chen A."/>
            <person name="Palaniappan K."/>
            <person name="Land M."/>
            <person name="Hauser L."/>
            <person name="Pan C."/>
            <person name="Jeffries C.D."/>
            <person name="Detter J.C."/>
            <person name="Brambilla E.M."/>
            <person name="Rohde M."/>
            <person name="Djao O.D."/>
            <person name="Goker M."/>
            <person name="Sikorski J."/>
            <person name="Tindall B.J."/>
            <person name="Woyke T."/>
            <person name="Bristow J."/>
            <person name="Eisen J.A."/>
            <person name="Markowitz V."/>
            <person name="Hugenholtz P."/>
            <person name="Kyrpides N.C."/>
            <person name="Klenk H.P."/>
            <person name="Mavromatis K."/>
        </authorList>
    </citation>
    <scope>NUCLEOTIDE SEQUENCE [LARGE SCALE GENOMIC DNA]</scope>
    <source>
        <strain evidence="8">ATCC 29530 / DSM 19594 / LMG 11500 / NCIMB 11436 / LSU 4</strain>
    </source>
</reference>
<keyword evidence="5" id="KW-0997">Cell inner membrane</keyword>